<dbReference type="RefSeq" id="WP_406854241.1">
    <property type="nucleotide sequence ID" value="NZ_CP157484.1"/>
</dbReference>
<name>A0AAU7JB39_9HYPH</name>
<accession>A0AAU7JB39</accession>
<dbReference type="EMBL" id="CP157484">
    <property type="protein sequence ID" value="XBO37420.1"/>
    <property type="molecule type" value="Genomic_DNA"/>
</dbReference>
<proteinExistence type="predicted"/>
<protein>
    <submittedName>
        <fullName evidence="1">Aspartate/glutamate racemase family protein</fullName>
    </submittedName>
</protein>
<gene>
    <name evidence="1" type="ORF">ABEG18_17005</name>
</gene>
<dbReference type="GO" id="GO:0047661">
    <property type="term" value="F:amino-acid racemase activity"/>
    <property type="evidence" value="ECO:0007669"/>
    <property type="project" value="InterPro"/>
</dbReference>
<organism evidence="1">
    <name type="scientific">Alsobacter sp. KACC 23698</name>
    <dbReference type="NCBI Taxonomy" id="3149229"/>
    <lineage>
        <taxon>Bacteria</taxon>
        <taxon>Pseudomonadati</taxon>
        <taxon>Pseudomonadota</taxon>
        <taxon>Alphaproteobacteria</taxon>
        <taxon>Hyphomicrobiales</taxon>
        <taxon>Alsobacteraceae</taxon>
        <taxon>Alsobacter</taxon>
    </lineage>
</organism>
<reference evidence="1" key="1">
    <citation type="submission" date="2024-05" db="EMBL/GenBank/DDBJ databases">
        <authorList>
            <person name="Kim S."/>
            <person name="Heo J."/>
            <person name="Choi H."/>
            <person name="Choi Y."/>
            <person name="Kwon S.-W."/>
            <person name="Kim Y."/>
        </authorList>
    </citation>
    <scope>NUCLEOTIDE SEQUENCE</scope>
    <source>
        <strain evidence="1">KACC 23698</strain>
    </source>
</reference>
<dbReference type="InterPro" id="IPR015942">
    <property type="entry name" value="Asp/Glu/hydantoin_racemase"/>
</dbReference>
<sequence length="223" mass="23422">MTHPSVGIIHTSPATVDLFGRLFREALPGVRIVNLLDDSILPELRDTGGDLSTVSPRWTSYARIADERDVDVILNACSSVGELGAEAQAGVRAPIVRVDAEMAREAVRRGDRIAVMATLPTTLRPTSDLIARTAAAAGRSITIERILAPGAYEALMRGDQAAHDDAILTAMKEAAGRSDAIVLAQASMARVVPGLPEVDRGKVLASPPFAVAATLAALNARQG</sequence>
<dbReference type="Pfam" id="PF01177">
    <property type="entry name" value="Asp_Glu_race"/>
    <property type="match status" value="1"/>
</dbReference>
<dbReference type="AlphaFoldDB" id="A0AAU7JB39"/>
<evidence type="ECO:0000313" key="1">
    <source>
        <dbReference type="EMBL" id="XBO37420.1"/>
    </source>
</evidence>